<evidence type="ECO:0000313" key="2">
    <source>
        <dbReference type="Proteomes" id="UP000299102"/>
    </source>
</evidence>
<proteinExistence type="predicted"/>
<gene>
    <name evidence="1" type="ORF">EVAR_77359_1</name>
</gene>
<dbReference type="EMBL" id="BGZK01000241">
    <property type="protein sequence ID" value="GBP31064.1"/>
    <property type="molecule type" value="Genomic_DNA"/>
</dbReference>
<accession>A0A4C1UZ30</accession>
<dbReference type="STRING" id="151549.A0A4C1UZ30"/>
<dbReference type="Proteomes" id="UP000299102">
    <property type="component" value="Unassembled WGS sequence"/>
</dbReference>
<evidence type="ECO:0000313" key="1">
    <source>
        <dbReference type="EMBL" id="GBP31064.1"/>
    </source>
</evidence>
<organism evidence="1 2">
    <name type="scientific">Eumeta variegata</name>
    <name type="common">Bagworm moth</name>
    <name type="synonym">Eumeta japonica</name>
    <dbReference type="NCBI Taxonomy" id="151549"/>
    <lineage>
        <taxon>Eukaryota</taxon>
        <taxon>Metazoa</taxon>
        <taxon>Ecdysozoa</taxon>
        <taxon>Arthropoda</taxon>
        <taxon>Hexapoda</taxon>
        <taxon>Insecta</taxon>
        <taxon>Pterygota</taxon>
        <taxon>Neoptera</taxon>
        <taxon>Endopterygota</taxon>
        <taxon>Lepidoptera</taxon>
        <taxon>Glossata</taxon>
        <taxon>Ditrysia</taxon>
        <taxon>Tineoidea</taxon>
        <taxon>Psychidae</taxon>
        <taxon>Oiketicinae</taxon>
        <taxon>Eumeta</taxon>
    </lineage>
</organism>
<reference evidence="1 2" key="1">
    <citation type="journal article" date="2019" name="Commun. Biol.">
        <title>The bagworm genome reveals a unique fibroin gene that provides high tensile strength.</title>
        <authorList>
            <person name="Kono N."/>
            <person name="Nakamura H."/>
            <person name="Ohtoshi R."/>
            <person name="Tomita M."/>
            <person name="Numata K."/>
            <person name="Arakawa K."/>
        </authorList>
    </citation>
    <scope>NUCLEOTIDE SEQUENCE [LARGE SCALE GENOMIC DNA]</scope>
</reference>
<keyword evidence="2" id="KW-1185">Reference proteome</keyword>
<sequence>MLVVSYLRSWSEIASSGLKLHVIFNKALARTILIVSYLRSCSEIASSGLKLHSTRAFNAGRVVSQIVFRNRLVRTKTVDTIFNRALAHSMLVVSYLRSCSEIASSGLKLHSTRAYYTDRVVSQIVFRNRLVWTKTVDTILTERSHSMLVVSYLRSWSEIASSGLKLHSTRAYYTDRVVSQIVFRNRLVWTKTVDTIFNRALAHSMLVVSQIVIVFRNRLVWTKTVDTIFNRALAHSMLVVSYLRSWSEIASSGLKLHVIFNKALARTKLIVSYLRSCSEIASSGLKLHVIFNKALARTKLIVSYLRSCSEIASSGLKPWTQFLTERSRIQCWSCRISDRVQKSPRRTKTARNFNKALARTKLIVSYLRSCSEIASSGLKLHSTRAFNAGRVVSQIVFRNRLVRTKTVDTIFNRALAHSMLVVSYLRSCSEIASSGLKLDVIFSRALARTILIVSYLRSCSEIASSGLKLHSTRAYYTDRVSCSEIASPGLKLHVIFNKALARTILIVSYLRSCSEIASPGLKLHSARTFNAGRVVSQIVFRNSLVRTKTMDVIFNRALAHSVQIVSYLRSCSEIASPGLKLHVIFNKALARTILIVSYLRSCSEIASPGLKLHSTRAYYTDRVVSQIVFRNRLARTKTARKFNRALARTILIVSYLRSCSEIASPGLKLHVIFNRALARTILIVSYLRSCSEIASSGLKLDVIFNRALARTILIVSYLRSCSEIASSGLKLHVIFNRALARTILIVSYLRSCSEIASSGLKLHSTRAYYTDRVVSQIVFRNRLVRTKTARNFNKALARTILIVSYLRSCSEIASSGLKLHSTRAYYTDRVVSQIVFRNRLVRTKTARNFNRALARTILIVSYLRSCSEIASSGLKLHSTRAYYTDRVVSQIVFRNRLVRTKTVDTIFNRALARTKLIVSYLRSCSEIASSGLKLHVIFNRALARTILIVSYLRSCSEIASSGLKLHVIFNIALARTILIVSYLKSCSEITSSGLKLDVIFNRALARTILIVSYLRSCSEITSSGLKLHVIFNKALARTILIVSYLRSCSEIASSGLKLDVIFNRALARTILIVSYLRSCSEITSSGLKLTNRLVRTKTGRNFNRALARTILIVSYLRSCSEIASSGLKLHVIFNKALARTKLIVSYLTSCSEIASSGLKLDSTRAYYTDRVVSQIVFRNRLVRTKTARNFNKALARTILIVSYLRSCSEIASSGLKLHVIFNKALARTILIVSYLRSCSEIASSGLKLHIVFRNRLVRTKTARNFNRALARTILIVSYLRSCSEIASSGLKLHVIFNRALARTMLIVSYLRWCSEMASSRTIPWS</sequence>
<name>A0A4C1UZ30_EUMVA</name>
<protein>
    <submittedName>
        <fullName evidence="1">Uncharacterized protein</fullName>
    </submittedName>
</protein>
<comment type="caution">
    <text evidence="1">The sequence shown here is derived from an EMBL/GenBank/DDBJ whole genome shotgun (WGS) entry which is preliminary data.</text>
</comment>